<dbReference type="InterPro" id="IPR050595">
    <property type="entry name" value="Bact_response_regulator"/>
</dbReference>
<dbReference type="Gene3D" id="3.40.50.2300">
    <property type="match status" value="1"/>
</dbReference>
<evidence type="ECO:0000259" key="2">
    <source>
        <dbReference type="PROSITE" id="PS50110"/>
    </source>
</evidence>
<accession>A0A382ZAP5</accession>
<protein>
    <recommendedName>
        <fullName evidence="2">Response regulatory domain-containing protein</fullName>
    </recommendedName>
</protein>
<name>A0A382ZAP5_9ZZZZ</name>
<dbReference type="Pfam" id="PF00072">
    <property type="entry name" value="Response_reg"/>
    <property type="match status" value="1"/>
</dbReference>
<reference evidence="3" key="1">
    <citation type="submission" date="2018-05" db="EMBL/GenBank/DDBJ databases">
        <authorList>
            <person name="Lanie J.A."/>
            <person name="Ng W.-L."/>
            <person name="Kazmierczak K.M."/>
            <person name="Andrzejewski T.M."/>
            <person name="Davidsen T.M."/>
            <person name="Wayne K.J."/>
            <person name="Tettelin H."/>
            <person name="Glass J.I."/>
            <person name="Rusch D."/>
            <person name="Podicherti R."/>
            <person name="Tsui H.-C.T."/>
            <person name="Winkler M.E."/>
        </authorList>
    </citation>
    <scope>NUCLEOTIDE SEQUENCE</scope>
</reference>
<dbReference type="InterPro" id="IPR001789">
    <property type="entry name" value="Sig_transdc_resp-reg_receiver"/>
</dbReference>
<dbReference type="SMART" id="SM00448">
    <property type="entry name" value="REC"/>
    <property type="match status" value="1"/>
</dbReference>
<evidence type="ECO:0000256" key="1">
    <source>
        <dbReference type="ARBA" id="ARBA00022553"/>
    </source>
</evidence>
<dbReference type="CDD" id="cd00156">
    <property type="entry name" value="REC"/>
    <property type="match status" value="1"/>
</dbReference>
<evidence type="ECO:0000313" key="3">
    <source>
        <dbReference type="EMBL" id="SVD92571.1"/>
    </source>
</evidence>
<feature type="domain" description="Response regulatory" evidence="2">
    <location>
        <begin position="20"/>
        <end position="136"/>
    </location>
</feature>
<dbReference type="SUPFAM" id="SSF52172">
    <property type="entry name" value="CheY-like"/>
    <property type="match status" value="1"/>
</dbReference>
<keyword evidence="1" id="KW-0597">Phosphoprotein</keyword>
<organism evidence="3">
    <name type="scientific">marine metagenome</name>
    <dbReference type="NCBI Taxonomy" id="408172"/>
    <lineage>
        <taxon>unclassified sequences</taxon>
        <taxon>metagenomes</taxon>
        <taxon>ecological metagenomes</taxon>
    </lineage>
</organism>
<dbReference type="PROSITE" id="PS50110">
    <property type="entry name" value="RESPONSE_REGULATORY"/>
    <property type="match status" value="1"/>
</dbReference>
<dbReference type="PANTHER" id="PTHR44591">
    <property type="entry name" value="STRESS RESPONSE REGULATOR PROTEIN 1"/>
    <property type="match status" value="1"/>
</dbReference>
<sequence>KEVANKDTHHGIKADASKVGLLVVDDQPAIIQQLQKIAEHNDWITQGAGSEAEAISICENTSFDAILISMALPDDAAVDLRRKLKTNSNVMNTPVLGMIVKGDEAAQTKAIDSGFADCINKPFDRNKTEATLYEVMQLDSSARYFKVIDDFLFFKLPEVLSNFIINDINENLDTRINSTINAGIVKMIIDVSDLEEVGEEAVEVVGEFAEKIEELKLPMRAAIVAMGEESEMWNNLDGAEEWGICETLEQAKEFLARD</sequence>
<feature type="non-terminal residue" evidence="3">
    <location>
        <position position="258"/>
    </location>
</feature>
<dbReference type="AlphaFoldDB" id="A0A382ZAP5"/>
<feature type="non-terminal residue" evidence="3">
    <location>
        <position position="1"/>
    </location>
</feature>
<dbReference type="GO" id="GO:0000160">
    <property type="term" value="P:phosphorelay signal transduction system"/>
    <property type="evidence" value="ECO:0007669"/>
    <property type="project" value="InterPro"/>
</dbReference>
<dbReference type="EMBL" id="UINC01182384">
    <property type="protein sequence ID" value="SVD92571.1"/>
    <property type="molecule type" value="Genomic_DNA"/>
</dbReference>
<proteinExistence type="predicted"/>
<dbReference type="InterPro" id="IPR011006">
    <property type="entry name" value="CheY-like_superfamily"/>
</dbReference>
<dbReference type="PANTHER" id="PTHR44591:SF3">
    <property type="entry name" value="RESPONSE REGULATORY DOMAIN-CONTAINING PROTEIN"/>
    <property type="match status" value="1"/>
</dbReference>
<gene>
    <name evidence="3" type="ORF">METZ01_LOCUS445425</name>
</gene>